<accession>A0A0C2H7B1</accession>
<dbReference type="FunFam" id="3.30.1330.30:FF:000003">
    <property type="entry name" value="60S ribosomal protein L7a"/>
    <property type="match status" value="1"/>
</dbReference>
<evidence type="ECO:0000256" key="1">
    <source>
        <dbReference type="ARBA" id="ARBA00007337"/>
    </source>
</evidence>
<evidence type="ECO:0000256" key="4">
    <source>
        <dbReference type="RuleBase" id="RU367042"/>
    </source>
</evidence>
<dbReference type="GO" id="GO:0022625">
    <property type="term" value="C:cytosolic large ribosomal subunit"/>
    <property type="evidence" value="ECO:0007669"/>
    <property type="project" value="UniProtKB-UniRule"/>
</dbReference>
<keyword evidence="2 4" id="KW-0689">Ribosomal protein</keyword>
<dbReference type="PANTHER" id="PTHR23105">
    <property type="entry name" value="RIBOSOMAL PROTEIN L7AE FAMILY MEMBER"/>
    <property type="match status" value="1"/>
</dbReference>
<keyword evidence="8" id="KW-1185">Reference proteome</keyword>
<proteinExistence type="inferred from homology"/>
<dbReference type="EMBL" id="KN726713">
    <property type="protein sequence ID" value="KIH67404.1"/>
    <property type="molecule type" value="Genomic_DNA"/>
</dbReference>
<dbReference type="InterPro" id="IPR001921">
    <property type="entry name" value="Ribosomal_eL8_euk"/>
</dbReference>
<dbReference type="InterPro" id="IPR029064">
    <property type="entry name" value="Ribosomal_eL30-like_sf"/>
</dbReference>
<dbReference type="GO" id="GO:0003723">
    <property type="term" value="F:RNA binding"/>
    <property type="evidence" value="ECO:0007669"/>
    <property type="project" value="UniProtKB-UniRule"/>
</dbReference>
<dbReference type="Pfam" id="PF01248">
    <property type="entry name" value="Ribosomal_L7Ae"/>
    <property type="match status" value="1"/>
</dbReference>
<dbReference type="InterPro" id="IPR050257">
    <property type="entry name" value="eL8/uL1-like"/>
</dbReference>
<dbReference type="GO" id="GO:0042254">
    <property type="term" value="P:ribosome biogenesis"/>
    <property type="evidence" value="ECO:0007669"/>
    <property type="project" value="InterPro"/>
</dbReference>
<sequence length="313" mass="35542">MHLKFLEKKAWKDEGCEKGIHLSSDGNLHTEEEDGRGDENGKNRTTSRNPSKKVIKKKVAAPPAQLRAAAAQKEVKNPLFEKRPRNFNIGCDIQPKRDVTRFVKWPKYIRLQRQKAVLQKRLKIPPPVNQFRSALDKQTSSQLFNLMNKYRPESKEQKKERLRARAEARAAGKTEEITKRPPTVRHGINTVTRLVETRKAQLVVIAHDVDPIEIVIFLPALCRKFNVPYAIVRGKASLGTVVRRKTTSAIAIVDVNPEDRSALSKLVETVTTNFNERGEEIRKHWGGGLMSARSEAKKLKIEKARAKDLGIRA</sequence>
<comment type="similarity">
    <text evidence="1 4">Belongs to the eukaryotic ribosomal protein eL8 family.</text>
</comment>
<reference evidence="7 8" key="1">
    <citation type="submission" date="2013-12" db="EMBL/GenBank/DDBJ databases">
        <title>Draft genome of the parsitic nematode Ancylostoma duodenale.</title>
        <authorList>
            <person name="Mitreva M."/>
        </authorList>
    </citation>
    <scope>NUCLEOTIDE SEQUENCE [LARGE SCALE GENOMIC DNA]</scope>
    <source>
        <strain evidence="7 8">Zhejiang</strain>
    </source>
</reference>
<feature type="domain" description="Ribosomal protein eL8/eL30/eS12/Gadd45" evidence="6">
    <location>
        <begin position="178"/>
        <end position="255"/>
    </location>
</feature>
<keyword evidence="3 4" id="KW-0687">Ribonucleoprotein</keyword>
<gene>
    <name evidence="7" type="ORF">ANCDUO_02267</name>
</gene>
<evidence type="ECO:0000256" key="3">
    <source>
        <dbReference type="ARBA" id="ARBA00023274"/>
    </source>
</evidence>
<dbReference type="InterPro" id="IPR004038">
    <property type="entry name" value="Ribosomal_eL8/eL30/eS12/Gad45"/>
</dbReference>
<comment type="function">
    <text evidence="4">Component of the ribosome.</text>
</comment>
<dbReference type="InterPro" id="IPR018492">
    <property type="entry name" value="Ribosomal_eL8/Nhp2"/>
</dbReference>
<evidence type="ECO:0000259" key="6">
    <source>
        <dbReference type="Pfam" id="PF01248"/>
    </source>
</evidence>
<evidence type="ECO:0000256" key="2">
    <source>
        <dbReference type="ARBA" id="ARBA00022980"/>
    </source>
</evidence>
<dbReference type="AlphaFoldDB" id="A0A0C2H7B1"/>
<organism evidence="7 8">
    <name type="scientific">Ancylostoma duodenale</name>
    <dbReference type="NCBI Taxonomy" id="51022"/>
    <lineage>
        <taxon>Eukaryota</taxon>
        <taxon>Metazoa</taxon>
        <taxon>Ecdysozoa</taxon>
        <taxon>Nematoda</taxon>
        <taxon>Chromadorea</taxon>
        <taxon>Rhabditida</taxon>
        <taxon>Rhabditina</taxon>
        <taxon>Rhabditomorpha</taxon>
        <taxon>Strongyloidea</taxon>
        <taxon>Ancylostomatidae</taxon>
        <taxon>Ancylostomatinae</taxon>
        <taxon>Ancylostoma</taxon>
    </lineage>
</organism>
<dbReference type="InterPro" id="IPR004037">
    <property type="entry name" value="Ribosomal_eL8-like_CS"/>
</dbReference>
<feature type="region of interest" description="Disordered" evidence="5">
    <location>
        <begin position="18"/>
        <end position="57"/>
    </location>
</feature>
<protein>
    <recommendedName>
        <fullName evidence="4">60S ribosomal protein L7a</fullName>
    </recommendedName>
</protein>
<evidence type="ECO:0000256" key="5">
    <source>
        <dbReference type="SAM" id="MobiDB-lite"/>
    </source>
</evidence>
<dbReference type="Gene3D" id="3.30.1330.30">
    <property type="match status" value="1"/>
</dbReference>
<evidence type="ECO:0000313" key="8">
    <source>
        <dbReference type="Proteomes" id="UP000054047"/>
    </source>
</evidence>
<dbReference type="SUPFAM" id="SSF55315">
    <property type="entry name" value="L30e-like"/>
    <property type="match status" value="1"/>
</dbReference>
<name>A0A0C2H7B1_9BILA</name>
<dbReference type="PROSITE" id="PS01082">
    <property type="entry name" value="RIBOSOMAL_L7AE"/>
    <property type="match status" value="1"/>
</dbReference>
<evidence type="ECO:0000313" key="7">
    <source>
        <dbReference type="EMBL" id="KIH67404.1"/>
    </source>
</evidence>
<dbReference type="OrthoDB" id="29563at2759"/>
<dbReference type="PRINTS" id="PR00882">
    <property type="entry name" value="RIBOSOMALL7A"/>
</dbReference>
<dbReference type="Proteomes" id="UP000054047">
    <property type="component" value="Unassembled WGS sequence"/>
</dbReference>
<dbReference type="PRINTS" id="PR00881">
    <property type="entry name" value="L7ARS6FAMILY"/>
</dbReference>